<dbReference type="GO" id="GO:0005525">
    <property type="term" value="F:GTP binding"/>
    <property type="evidence" value="ECO:0007669"/>
    <property type="project" value="InterPro"/>
</dbReference>
<evidence type="ECO:0000313" key="3">
    <source>
        <dbReference type="EMBL" id="PKC51021.1"/>
    </source>
</evidence>
<sequence>MYKTIGVLAHVDAGKTTFSEQLLYHTRSIRARGRVDHKDAYLDNHIIEKQRGITIFAEQGRMHYKGDLYTLIDTPGHIDFSPEMERAIRVMDYAILIVSAVDGIEGHTETVWNLLRKNHVPTFIFINKIDR</sequence>
<dbReference type="Proteomes" id="UP000232688">
    <property type="component" value="Unassembled WGS sequence"/>
</dbReference>
<dbReference type="InterPro" id="IPR027417">
    <property type="entry name" value="P-loop_NTPase"/>
</dbReference>
<dbReference type="InterPro" id="IPR004548">
    <property type="entry name" value="PrfC"/>
</dbReference>
<comment type="caution">
    <text evidence="3">The sequence shown here is derived from an EMBL/GenBank/DDBJ whole genome shotgun (WGS) entry which is preliminary data.</text>
</comment>
<dbReference type="VEuPathDB" id="FungiDB:RhiirA1_356533"/>
<feature type="domain" description="Tr-type G" evidence="2">
    <location>
        <begin position="1"/>
        <end position="131"/>
    </location>
</feature>
<feature type="non-terminal residue" evidence="3">
    <location>
        <position position="131"/>
    </location>
</feature>
<dbReference type="GO" id="GO:0005829">
    <property type="term" value="C:cytosol"/>
    <property type="evidence" value="ECO:0007669"/>
    <property type="project" value="TreeGrafter"/>
</dbReference>
<evidence type="ECO:0000256" key="1">
    <source>
        <dbReference type="ARBA" id="ARBA00009978"/>
    </source>
</evidence>
<dbReference type="AlphaFoldDB" id="A0A2N0QIZ0"/>
<dbReference type="NCBIfam" id="TIGR00231">
    <property type="entry name" value="small_GTP"/>
    <property type="match status" value="1"/>
</dbReference>
<name>A0A2N0QIZ0_9GLOM</name>
<dbReference type="PANTHER" id="PTHR43556">
    <property type="entry name" value="PEPTIDE CHAIN RELEASE FACTOR RF3"/>
    <property type="match status" value="1"/>
</dbReference>
<dbReference type="EMBL" id="LLXH01008507">
    <property type="protein sequence ID" value="PKC51021.1"/>
    <property type="molecule type" value="Genomic_DNA"/>
</dbReference>
<dbReference type="PRINTS" id="PR00315">
    <property type="entry name" value="ELONGATNFCT"/>
</dbReference>
<gene>
    <name evidence="3" type="ORF">RhiirA1_356533</name>
</gene>
<organism evidence="3 4">
    <name type="scientific">Rhizophagus irregularis</name>
    <dbReference type="NCBI Taxonomy" id="588596"/>
    <lineage>
        <taxon>Eukaryota</taxon>
        <taxon>Fungi</taxon>
        <taxon>Fungi incertae sedis</taxon>
        <taxon>Mucoromycota</taxon>
        <taxon>Glomeromycotina</taxon>
        <taxon>Glomeromycetes</taxon>
        <taxon>Glomerales</taxon>
        <taxon>Glomeraceae</taxon>
        <taxon>Rhizophagus</taxon>
    </lineage>
</organism>
<accession>A0A2N0QIZ0</accession>
<dbReference type="InterPro" id="IPR005225">
    <property type="entry name" value="Small_GTP-bd"/>
</dbReference>
<dbReference type="PROSITE" id="PS51722">
    <property type="entry name" value="G_TR_2"/>
    <property type="match status" value="1"/>
</dbReference>
<dbReference type="Pfam" id="PF00009">
    <property type="entry name" value="GTP_EFTU"/>
    <property type="match status" value="1"/>
</dbReference>
<dbReference type="GO" id="GO:0003924">
    <property type="term" value="F:GTPase activity"/>
    <property type="evidence" value="ECO:0007669"/>
    <property type="project" value="InterPro"/>
</dbReference>
<reference evidence="3 4" key="2">
    <citation type="submission" date="2017-10" db="EMBL/GenBank/DDBJ databases">
        <title>Genome analyses suggest a sexual origin of heterokaryosis in a supposedly ancient asexual fungus.</title>
        <authorList>
            <person name="Corradi N."/>
            <person name="Sedzielewska K."/>
            <person name="Noel J."/>
            <person name="Charron P."/>
            <person name="Farinelli L."/>
            <person name="Marton T."/>
            <person name="Kruger M."/>
            <person name="Pelin A."/>
            <person name="Brachmann A."/>
            <person name="Corradi N."/>
        </authorList>
    </citation>
    <scope>NUCLEOTIDE SEQUENCE [LARGE SCALE GENOMIC DNA]</scope>
    <source>
        <strain evidence="3 4">A1</strain>
    </source>
</reference>
<comment type="similarity">
    <text evidence="1">Belongs to the TRAFAC class translation factor GTPase superfamily. Classic translation factor GTPase family. PrfC subfamily.</text>
</comment>
<dbReference type="GO" id="GO:0016150">
    <property type="term" value="F:translation release factor activity, codon nonspecific"/>
    <property type="evidence" value="ECO:0007669"/>
    <property type="project" value="TreeGrafter"/>
</dbReference>
<dbReference type="PANTHER" id="PTHR43556:SF2">
    <property type="entry name" value="PEPTIDE CHAIN RELEASE FACTOR RF3"/>
    <property type="match status" value="1"/>
</dbReference>
<dbReference type="SUPFAM" id="SSF52540">
    <property type="entry name" value="P-loop containing nucleoside triphosphate hydrolases"/>
    <property type="match status" value="1"/>
</dbReference>
<dbReference type="InterPro" id="IPR000795">
    <property type="entry name" value="T_Tr_GTP-bd_dom"/>
</dbReference>
<evidence type="ECO:0000259" key="2">
    <source>
        <dbReference type="PROSITE" id="PS51722"/>
    </source>
</evidence>
<reference evidence="3 4" key="1">
    <citation type="submission" date="2017-10" db="EMBL/GenBank/DDBJ databases">
        <title>Extensive intraspecific genome diversity in a model arbuscular mycorrhizal fungus.</title>
        <authorList>
            <person name="Chen E.C.H."/>
            <person name="Morin E."/>
            <person name="Baudet D."/>
            <person name="Noel J."/>
            <person name="Ndikumana S."/>
            <person name="Charron P."/>
            <person name="St-Onge C."/>
            <person name="Giorgi J."/>
            <person name="Grigoriev I.V."/>
            <person name="Roux C."/>
            <person name="Martin F.M."/>
            <person name="Corradi N."/>
        </authorList>
    </citation>
    <scope>NUCLEOTIDE SEQUENCE [LARGE SCALE GENOMIC DNA]</scope>
    <source>
        <strain evidence="3 4">A1</strain>
    </source>
</reference>
<protein>
    <submittedName>
        <fullName evidence="3">Ribosome protection-type tetracycline resistance related protein, group 2</fullName>
    </submittedName>
</protein>
<evidence type="ECO:0000313" key="4">
    <source>
        <dbReference type="Proteomes" id="UP000232688"/>
    </source>
</evidence>
<proteinExistence type="inferred from homology"/>
<dbReference type="Gene3D" id="3.40.50.300">
    <property type="entry name" value="P-loop containing nucleotide triphosphate hydrolases"/>
    <property type="match status" value="1"/>
</dbReference>
<dbReference type="VEuPathDB" id="FungiDB:FUN_009333"/>